<dbReference type="Pfam" id="PF18947">
    <property type="entry name" value="HAMP_2"/>
    <property type="match status" value="1"/>
</dbReference>
<feature type="domain" description="HBM" evidence="8">
    <location>
        <begin position="45"/>
        <end position="290"/>
    </location>
</feature>
<dbReference type="SMART" id="SM00283">
    <property type="entry name" value="MA"/>
    <property type="match status" value="1"/>
</dbReference>
<dbReference type="InterPro" id="IPR004089">
    <property type="entry name" value="MCPsignal_dom"/>
</dbReference>
<dbReference type="GO" id="GO:0005886">
    <property type="term" value="C:plasma membrane"/>
    <property type="evidence" value="ECO:0007669"/>
    <property type="project" value="TreeGrafter"/>
</dbReference>
<evidence type="ECO:0000259" key="6">
    <source>
        <dbReference type="PROSITE" id="PS50111"/>
    </source>
</evidence>
<dbReference type="FunFam" id="1.10.287.950:FF:000001">
    <property type="entry name" value="Methyl-accepting chemotaxis sensory transducer"/>
    <property type="match status" value="1"/>
</dbReference>
<dbReference type="InterPro" id="IPR003660">
    <property type="entry name" value="HAMP_dom"/>
</dbReference>
<gene>
    <name evidence="9" type="ORF">SAMN05216258_104228</name>
</gene>
<feature type="domain" description="HAMP" evidence="7">
    <location>
        <begin position="324"/>
        <end position="377"/>
    </location>
</feature>
<dbReference type="EMBL" id="FOQH01000004">
    <property type="protein sequence ID" value="SFI09536.1"/>
    <property type="molecule type" value="Genomic_DNA"/>
</dbReference>
<evidence type="ECO:0000313" key="10">
    <source>
        <dbReference type="Proteomes" id="UP000199377"/>
    </source>
</evidence>
<dbReference type="GO" id="GO:0007165">
    <property type="term" value="P:signal transduction"/>
    <property type="evidence" value="ECO:0007669"/>
    <property type="project" value="UniProtKB-KW"/>
</dbReference>
<keyword evidence="5" id="KW-1133">Transmembrane helix</keyword>
<dbReference type="SMART" id="SM00304">
    <property type="entry name" value="HAMP"/>
    <property type="match status" value="3"/>
</dbReference>
<keyword evidence="2" id="KW-0488">Methylation</keyword>
<comment type="subcellular location">
    <subcellularLocation>
        <location evidence="1">Membrane</location>
    </subcellularLocation>
</comment>
<feature type="domain" description="HAMP" evidence="7">
    <location>
        <begin position="441"/>
        <end position="493"/>
    </location>
</feature>
<comment type="similarity">
    <text evidence="3">Belongs to the methyl-accepting chemotaxis (MCP) protein family.</text>
</comment>
<feature type="domain" description="Methyl-accepting transducer" evidence="6">
    <location>
        <begin position="498"/>
        <end position="727"/>
    </location>
</feature>
<evidence type="ECO:0000256" key="1">
    <source>
        <dbReference type="ARBA" id="ARBA00004370"/>
    </source>
</evidence>
<dbReference type="SMART" id="SM01358">
    <property type="entry name" value="HBM"/>
    <property type="match status" value="1"/>
</dbReference>
<dbReference type="PANTHER" id="PTHR43531:SF14">
    <property type="entry name" value="METHYL-ACCEPTING CHEMOTAXIS PROTEIN I-RELATED"/>
    <property type="match status" value="1"/>
</dbReference>
<protein>
    <submittedName>
        <fullName evidence="9">Methyl-accepting chemotaxis protein</fullName>
    </submittedName>
</protein>
<keyword evidence="10" id="KW-1185">Reference proteome</keyword>
<dbReference type="SUPFAM" id="SSF58104">
    <property type="entry name" value="Methyl-accepting chemotaxis protein (MCP) signaling domain"/>
    <property type="match status" value="1"/>
</dbReference>
<dbReference type="GO" id="GO:0004888">
    <property type="term" value="F:transmembrane signaling receptor activity"/>
    <property type="evidence" value="ECO:0007669"/>
    <property type="project" value="TreeGrafter"/>
</dbReference>
<sequence>MLARLSIFQRIAGGFAATIVVVMALAAVSGLTMQRIDRAVDSVAAASERNLALDLLVREVADMRVAAFRYLAFGDPGDVETIVAHVAEQQQVIAALATALADRPEETRLLGEAARLSREYGAGFADLRVQTQLGTEAMEAAEAARRAASQEMEGLAVRAEGRTAFEPRANEVLLATEQVRRLLLTAEVELTAFRASGDGAALDAARAGYEAAERAIRRAAYVAAQTDVPGDAEAGVAAVQAAAAAIDPVEAAAQARRAILEQRLNVAGPGLLDVTAELKRRVVDRQTGLAVDASDSAAAGKSAVAIGAAVALVLAIGVAAAVGGSIGRAVRGAASDMERLAGGDLSVEIRGAEHRHEIGAMARALAVFRDTQRALRETEAAQAAQTAEAARRRAEMMRELGESFGAVVDSAVAGDFSRRVSARFDDAELQALASGMNRMLASVETGVGAARATLARVAEGDLDARMTGSFSGAFAELRDDLDAAATRLAQLVAETRDGTGAIVALAREMAGDAGDLAGRAEGQAASLEETAATMEEIAATVRGNAQNAGAAADLSRRASGSAAAGSRVVADTVAIIERIEASSARIAEITSVIDGIAFQTNLLALNAAVEAARAGEAGKGFAVVAAEVRQLAQRSGDAASDIKGLIEASVKQVAEGVASAKRAGGSLTEIVDAVSTLERTIAEISAASAEQTSGIEEISQAVASLDQATQRNAEMAQDAVRRTERMTDSARAVQARVAEFKVGETPRARRAA</sequence>
<dbReference type="PROSITE" id="PS50111">
    <property type="entry name" value="CHEMOTAXIS_TRANSDUC_2"/>
    <property type="match status" value="1"/>
</dbReference>
<proteinExistence type="inferred from homology"/>
<evidence type="ECO:0000256" key="5">
    <source>
        <dbReference type="SAM" id="Phobius"/>
    </source>
</evidence>
<name>A0A1I3FEB5_9RHOB</name>
<dbReference type="STRING" id="1114924.SAMN05216258_104228"/>
<keyword evidence="4" id="KW-0807">Transducer</keyword>
<dbReference type="InterPro" id="IPR051310">
    <property type="entry name" value="MCP_chemotaxis"/>
</dbReference>
<dbReference type="Proteomes" id="UP000199377">
    <property type="component" value="Unassembled WGS sequence"/>
</dbReference>
<evidence type="ECO:0000313" key="9">
    <source>
        <dbReference type="EMBL" id="SFI09536.1"/>
    </source>
</evidence>
<dbReference type="Pfam" id="PF16591">
    <property type="entry name" value="HBM"/>
    <property type="match status" value="1"/>
</dbReference>
<keyword evidence="5" id="KW-0472">Membrane</keyword>
<evidence type="ECO:0000259" key="7">
    <source>
        <dbReference type="PROSITE" id="PS50885"/>
    </source>
</evidence>
<dbReference type="RefSeq" id="WP_177236199.1">
    <property type="nucleotide sequence ID" value="NZ_FOQH01000004.1"/>
</dbReference>
<evidence type="ECO:0000256" key="3">
    <source>
        <dbReference type="ARBA" id="ARBA00029447"/>
    </source>
</evidence>
<keyword evidence="5" id="KW-0812">Transmembrane</keyword>
<reference evidence="9 10" key="1">
    <citation type="submission" date="2016-10" db="EMBL/GenBank/DDBJ databases">
        <authorList>
            <person name="de Groot N.N."/>
        </authorList>
    </citation>
    <scope>NUCLEOTIDE SEQUENCE [LARGE SCALE GENOMIC DNA]</scope>
    <source>
        <strain evidence="9 10">CGMCC 1.11030</strain>
    </source>
</reference>
<feature type="transmembrane region" description="Helical" evidence="5">
    <location>
        <begin position="304"/>
        <end position="330"/>
    </location>
</feature>
<dbReference type="Gene3D" id="6.10.340.10">
    <property type="match status" value="1"/>
</dbReference>
<evidence type="ECO:0000256" key="4">
    <source>
        <dbReference type="PROSITE-ProRule" id="PRU00284"/>
    </source>
</evidence>
<dbReference type="PANTHER" id="PTHR43531">
    <property type="entry name" value="PROTEIN ICFG"/>
    <property type="match status" value="1"/>
</dbReference>
<dbReference type="AlphaFoldDB" id="A0A1I3FEB5"/>
<evidence type="ECO:0000259" key="8">
    <source>
        <dbReference type="PROSITE" id="PS51753"/>
    </source>
</evidence>
<dbReference type="PROSITE" id="PS51753">
    <property type="entry name" value="HBM"/>
    <property type="match status" value="1"/>
</dbReference>
<accession>A0A1I3FEB5</accession>
<dbReference type="CDD" id="cd11386">
    <property type="entry name" value="MCP_signal"/>
    <property type="match status" value="1"/>
</dbReference>
<evidence type="ECO:0000256" key="2">
    <source>
        <dbReference type="ARBA" id="ARBA00022481"/>
    </source>
</evidence>
<dbReference type="Gene3D" id="1.10.287.950">
    <property type="entry name" value="Methyl-accepting chemotaxis protein"/>
    <property type="match status" value="1"/>
</dbReference>
<dbReference type="SUPFAM" id="SSF158472">
    <property type="entry name" value="HAMP domain-like"/>
    <property type="match status" value="1"/>
</dbReference>
<dbReference type="InterPro" id="IPR032255">
    <property type="entry name" value="HBM"/>
</dbReference>
<organism evidence="9 10">
    <name type="scientific">Albimonas pacifica</name>
    <dbReference type="NCBI Taxonomy" id="1114924"/>
    <lineage>
        <taxon>Bacteria</taxon>
        <taxon>Pseudomonadati</taxon>
        <taxon>Pseudomonadota</taxon>
        <taxon>Alphaproteobacteria</taxon>
        <taxon>Rhodobacterales</taxon>
        <taxon>Paracoccaceae</taxon>
        <taxon>Albimonas</taxon>
    </lineage>
</organism>
<dbReference type="Pfam" id="PF00015">
    <property type="entry name" value="MCPsignal"/>
    <property type="match status" value="1"/>
</dbReference>
<dbReference type="GO" id="GO:0006935">
    <property type="term" value="P:chemotaxis"/>
    <property type="evidence" value="ECO:0007669"/>
    <property type="project" value="TreeGrafter"/>
</dbReference>
<dbReference type="PROSITE" id="PS50885">
    <property type="entry name" value="HAMP"/>
    <property type="match status" value="2"/>
</dbReference>